<sequence length="93" mass="10319">MFVELNIQDVPAKCVLDTGATLTRVYDSNSHLCRTHLSETMSQMKSVSDKYLSPRGKGNFTLDFGQEKLTSEAVVADLQVDGILGFDFSKENK</sequence>
<evidence type="ECO:0000313" key="2">
    <source>
        <dbReference type="Proteomes" id="UP000596742"/>
    </source>
</evidence>
<dbReference type="AlphaFoldDB" id="A0A8B6FD71"/>
<dbReference type="Gene3D" id="2.40.70.10">
    <property type="entry name" value="Acid Proteases"/>
    <property type="match status" value="1"/>
</dbReference>
<dbReference type="SUPFAM" id="SSF50630">
    <property type="entry name" value="Acid proteases"/>
    <property type="match status" value="1"/>
</dbReference>
<keyword evidence="2" id="KW-1185">Reference proteome</keyword>
<dbReference type="Proteomes" id="UP000596742">
    <property type="component" value="Unassembled WGS sequence"/>
</dbReference>
<dbReference type="OrthoDB" id="6147719at2759"/>
<dbReference type="Pfam" id="PF13650">
    <property type="entry name" value="Asp_protease_2"/>
    <property type="match status" value="1"/>
</dbReference>
<dbReference type="EMBL" id="UYJE01006571">
    <property type="protein sequence ID" value="VDI47066.1"/>
    <property type="molecule type" value="Genomic_DNA"/>
</dbReference>
<gene>
    <name evidence="1" type="ORF">MGAL_10B020925</name>
</gene>
<comment type="caution">
    <text evidence="1">The sequence shown here is derived from an EMBL/GenBank/DDBJ whole genome shotgun (WGS) entry which is preliminary data.</text>
</comment>
<accession>A0A8B6FD71</accession>
<protein>
    <recommendedName>
        <fullName evidence="3">Peptidase A2 domain-containing protein</fullName>
    </recommendedName>
</protein>
<evidence type="ECO:0000313" key="1">
    <source>
        <dbReference type="EMBL" id="VDI47066.1"/>
    </source>
</evidence>
<dbReference type="InterPro" id="IPR021109">
    <property type="entry name" value="Peptidase_aspartic_dom_sf"/>
</dbReference>
<evidence type="ECO:0008006" key="3">
    <source>
        <dbReference type="Google" id="ProtNLM"/>
    </source>
</evidence>
<organism evidence="1 2">
    <name type="scientific">Mytilus galloprovincialis</name>
    <name type="common">Mediterranean mussel</name>
    <dbReference type="NCBI Taxonomy" id="29158"/>
    <lineage>
        <taxon>Eukaryota</taxon>
        <taxon>Metazoa</taxon>
        <taxon>Spiralia</taxon>
        <taxon>Lophotrochozoa</taxon>
        <taxon>Mollusca</taxon>
        <taxon>Bivalvia</taxon>
        <taxon>Autobranchia</taxon>
        <taxon>Pteriomorphia</taxon>
        <taxon>Mytilida</taxon>
        <taxon>Mytiloidea</taxon>
        <taxon>Mytilidae</taxon>
        <taxon>Mytilinae</taxon>
        <taxon>Mytilus</taxon>
    </lineage>
</organism>
<proteinExistence type="predicted"/>
<reference evidence="1" key="1">
    <citation type="submission" date="2018-11" db="EMBL/GenBank/DDBJ databases">
        <authorList>
            <person name="Alioto T."/>
            <person name="Alioto T."/>
        </authorList>
    </citation>
    <scope>NUCLEOTIDE SEQUENCE</scope>
</reference>
<name>A0A8B6FD71_MYTGA</name>